<sequence length="324" mass="35025">MRIFWDERQLAHRPSIEFFNGALEPASETPARAEQVLAAVGRTEPVTERGMAPLEAVHDPAYLELLRTAHDEWLAAGRSGDALPYCFPISRRPRKLERVDARLGAHATDTCAPITAGTWESATWAAYTALAAVDSALAGEHAFAVTRPPGHHAGAAFMGGYSYMNHACVSAEHARAAGRRVAVLDLDYHMGNGSEDILAGRDGLFLASLHADPSTDYPFFWGDRSEGNIRNTPLPRGTGFAAYDHALAEALEWIGEQGCDLLVISFGADTYRGDPISHFELDTSDYERLAQRIAGTNLRAAIVLEGGYALDALGRNVASFLAGF</sequence>
<evidence type="ECO:0000259" key="6">
    <source>
        <dbReference type="Pfam" id="PF00850"/>
    </source>
</evidence>
<dbReference type="PANTHER" id="PTHR10625:SF17">
    <property type="entry name" value="HISTONE DEACETYLASE 8"/>
    <property type="match status" value="1"/>
</dbReference>
<evidence type="ECO:0000313" key="7">
    <source>
        <dbReference type="EMBL" id="RST29616.1"/>
    </source>
</evidence>
<evidence type="ECO:0000313" key="8">
    <source>
        <dbReference type="Proteomes" id="UP000274661"/>
    </source>
</evidence>
<dbReference type="GO" id="GO:0040029">
    <property type="term" value="P:epigenetic regulation of gene expression"/>
    <property type="evidence" value="ECO:0007669"/>
    <property type="project" value="TreeGrafter"/>
</dbReference>
<dbReference type="RefSeq" id="WP_126717457.1">
    <property type="nucleotide sequence ID" value="NZ_RWJF01000001.1"/>
</dbReference>
<reference evidence="7 8" key="1">
    <citation type="submission" date="2018-12" db="EMBL/GenBank/DDBJ databases">
        <title>Sphingomonas sp. HMF7854 Genome sequencing and assembly.</title>
        <authorList>
            <person name="Cha I."/>
            <person name="Kang H."/>
            <person name="Kim H."/>
            <person name="Kang J."/>
            <person name="Joh K."/>
        </authorList>
    </citation>
    <scope>NUCLEOTIDE SEQUENCE [LARGE SCALE GENOMIC DNA]</scope>
    <source>
        <strain evidence="7 8">HMF7854</strain>
    </source>
</reference>
<keyword evidence="4" id="KW-0378">Hydrolase</keyword>
<gene>
    <name evidence="7" type="ORF">HMF7854_01325</name>
</gene>
<keyword evidence="3" id="KW-0479">Metal-binding</keyword>
<dbReference type="InterPro" id="IPR000286">
    <property type="entry name" value="HDACs"/>
</dbReference>
<dbReference type="GO" id="GO:0004407">
    <property type="term" value="F:histone deacetylase activity"/>
    <property type="evidence" value="ECO:0007669"/>
    <property type="project" value="TreeGrafter"/>
</dbReference>
<evidence type="ECO:0000256" key="5">
    <source>
        <dbReference type="ARBA" id="ARBA00022833"/>
    </source>
</evidence>
<protein>
    <submittedName>
        <fullName evidence="7">Histone deacetylase family protein</fullName>
    </submittedName>
</protein>
<dbReference type="Pfam" id="PF00850">
    <property type="entry name" value="Hist_deacetyl"/>
    <property type="match status" value="1"/>
</dbReference>
<dbReference type="OrthoDB" id="9808367at2"/>
<organism evidence="7 8">
    <name type="scientific">Sphingomonas ginkgonis</name>
    <dbReference type="NCBI Taxonomy" id="2315330"/>
    <lineage>
        <taxon>Bacteria</taxon>
        <taxon>Pseudomonadati</taxon>
        <taxon>Pseudomonadota</taxon>
        <taxon>Alphaproteobacteria</taxon>
        <taxon>Sphingomonadales</taxon>
        <taxon>Sphingomonadaceae</taxon>
        <taxon>Sphingomonas</taxon>
    </lineage>
</organism>
<evidence type="ECO:0000256" key="4">
    <source>
        <dbReference type="ARBA" id="ARBA00022801"/>
    </source>
</evidence>
<comment type="cofactor">
    <cofactor evidence="1">
        <name>Zn(2+)</name>
        <dbReference type="ChEBI" id="CHEBI:29105"/>
    </cofactor>
</comment>
<dbReference type="Gene3D" id="3.40.800.20">
    <property type="entry name" value="Histone deacetylase domain"/>
    <property type="match status" value="1"/>
</dbReference>
<accession>A0A3S0EKA8</accession>
<dbReference type="AlphaFoldDB" id="A0A3S0EKA8"/>
<dbReference type="InterPro" id="IPR023696">
    <property type="entry name" value="Ureohydrolase_dom_sf"/>
</dbReference>
<dbReference type="SUPFAM" id="SSF52768">
    <property type="entry name" value="Arginase/deacetylase"/>
    <property type="match status" value="1"/>
</dbReference>
<evidence type="ECO:0000256" key="2">
    <source>
        <dbReference type="ARBA" id="ARBA00005947"/>
    </source>
</evidence>
<dbReference type="GO" id="GO:0046872">
    <property type="term" value="F:metal ion binding"/>
    <property type="evidence" value="ECO:0007669"/>
    <property type="project" value="UniProtKB-KW"/>
</dbReference>
<keyword evidence="5" id="KW-0862">Zinc</keyword>
<dbReference type="Proteomes" id="UP000274661">
    <property type="component" value="Unassembled WGS sequence"/>
</dbReference>
<keyword evidence="8" id="KW-1185">Reference proteome</keyword>
<dbReference type="GO" id="GO:0016787">
    <property type="term" value="F:hydrolase activity"/>
    <property type="evidence" value="ECO:0007669"/>
    <property type="project" value="UniProtKB-KW"/>
</dbReference>
<comment type="caution">
    <text evidence="7">The sequence shown here is derived from an EMBL/GenBank/DDBJ whole genome shotgun (WGS) entry which is preliminary data.</text>
</comment>
<evidence type="ECO:0000256" key="3">
    <source>
        <dbReference type="ARBA" id="ARBA00022723"/>
    </source>
</evidence>
<comment type="similarity">
    <text evidence="2">Belongs to the histone deacetylase family.</text>
</comment>
<dbReference type="InterPro" id="IPR023801">
    <property type="entry name" value="His_deacetylse_dom"/>
</dbReference>
<dbReference type="CDD" id="cd10001">
    <property type="entry name" value="HDAC_classII_APAH"/>
    <property type="match status" value="1"/>
</dbReference>
<evidence type="ECO:0000256" key="1">
    <source>
        <dbReference type="ARBA" id="ARBA00001947"/>
    </source>
</evidence>
<feature type="domain" description="Histone deacetylase" evidence="6">
    <location>
        <begin position="47"/>
        <end position="322"/>
    </location>
</feature>
<dbReference type="InterPro" id="IPR037138">
    <property type="entry name" value="His_deacetylse_dom_sf"/>
</dbReference>
<dbReference type="EMBL" id="RWJF01000001">
    <property type="protein sequence ID" value="RST29616.1"/>
    <property type="molecule type" value="Genomic_DNA"/>
</dbReference>
<proteinExistence type="inferred from homology"/>
<name>A0A3S0EKA8_9SPHN</name>
<dbReference type="PANTHER" id="PTHR10625">
    <property type="entry name" value="HISTONE DEACETYLASE HDAC1-RELATED"/>
    <property type="match status" value="1"/>
</dbReference>
<dbReference type="PRINTS" id="PR01270">
    <property type="entry name" value="HDASUPER"/>
</dbReference>